<keyword evidence="2" id="KW-1133">Transmembrane helix</keyword>
<dbReference type="Proteomes" id="UP001565368">
    <property type="component" value="Unassembled WGS sequence"/>
</dbReference>
<keyword evidence="1" id="KW-0040">ANK repeat</keyword>
<evidence type="ECO:0000256" key="1">
    <source>
        <dbReference type="PROSITE-ProRule" id="PRU00023"/>
    </source>
</evidence>
<feature type="transmembrane region" description="Helical" evidence="2">
    <location>
        <begin position="454"/>
        <end position="477"/>
    </location>
</feature>
<dbReference type="InterPro" id="IPR002110">
    <property type="entry name" value="Ankyrin_rpt"/>
</dbReference>
<dbReference type="EMBL" id="JBBXJM010000004">
    <property type="protein sequence ID" value="KAL1407978.1"/>
    <property type="molecule type" value="Genomic_DNA"/>
</dbReference>
<dbReference type="GeneID" id="95985818"/>
<dbReference type="PROSITE" id="PS50297">
    <property type="entry name" value="ANK_REP_REGION"/>
    <property type="match status" value="2"/>
</dbReference>
<keyword evidence="4" id="KW-1185">Reference proteome</keyword>
<keyword evidence="2" id="KW-0812">Transmembrane</keyword>
<feature type="repeat" description="ANK" evidence="1">
    <location>
        <begin position="175"/>
        <end position="201"/>
    </location>
</feature>
<protein>
    <submittedName>
        <fullName evidence="3">Uncharacterized protein</fullName>
    </submittedName>
</protein>
<organism evidence="3 4">
    <name type="scientific">Vanrija albida</name>
    <dbReference type="NCBI Taxonomy" id="181172"/>
    <lineage>
        <taxon>Eukaryota</taxon>
        <taxon>Fungi</taxon>
        <taxon>Dikarya</taxon>
        <taxon>Basidiomycota</taxon>
        <taxon>Agaricomycotina</taxon>
        <taxon>Tremellomycetes</taxon>
        <taxon>Trichosporonales</taxon>
        <taxon>Trichosporonaceae</taxon>
        <taxon>Vanrija</taxon>
    </lineage>
</organism>
<name>A0ABR3PZS0_9TREE</name>
<evidence type="ECO:0000313" key="3">
    <source>
        <dbReference type="EMBL" id="KAL1407978.1"/>
    </source>
</evidence>
<accession>A0ABR3PZS0</accession>
<dbReference type="Pfam" id="PF00023">
    <property type="entry name" value="Ank"/>
    <property type="match status" value="1"/>
</dbReference>
<evidence type="ECO:0000256" key="2">
    <source>
        <dbReference type="SAM" id="Phobius"/>
    </source>
</evidence>
<dbReference type="RefSeq" id="XP_069207922.1">
    <property type="nucleotide sequence ID" value="XM_069353280.1"/>
</dbReference>
<gene>
    <name evidence="3" type="ORF">Q8F55_004775</name>
</gene>
<evidence type="ECO:0000313" key="4">
    <source>
        <dbReference type="Proteomes" id="UP001565368"/>
    </source>
</evidence>
<comment type="caution">
    <text evidence="3">The sequence shown here is derived from an EMBL/GenBank/DDBJ whole genome shotgun (WGS) entry which is preliminary data.</text>
</comment>
<dbReference type="PANTHER" id="PTHR24183:SF1">
    <property type="entry name" value="FIBRONECTIN TYPE 3 AND ANKYRIN REPEAT DOMAINS PROTEIN 1"/>
    <property type="match status" value="1"/>
</dbReference>
<keyword evidence="2" id="KW-0472">Membrane</keyword>
<dbReference type="PROSITE" id="PS50088">
    <property type="entry name" value="ANK_REPEAT"/>
    <property type="match status" value="2"/>
</dbReference>
<dbReference type="SMART" id="SM00248">
    <property type="entry name" value="ANK"/>
    <property type="match status" value="4"/>
</dbReference>
<reference evidence="3 4" key="1">
    <citation type="submission" date="2023-08" db="EMBL/GenBank/DDBJ databases">
        <title>Annotated Genome Sequence of Vanrija albida AlHP1.</title>
        <authorList>
            <person name="Herzog R."/>
        </authorList>
    </citation>
    <scope>NUCLEOTIDE SEQUENCE [LARGE SCALE GENOMIC DNA]</scope>
    <source>
        <strain evidence="3 4">AlHP1</strain>
    </source>
</reference>
<dbReference type="Gene3D" id="1.25.40.20">
    <property type="entry name" value="Ankyrin repeat-containing domain"/>
    <property type="match status" value="1"/>
</dbReference>
<dbReference type="PANTHER" id="PTHR24183">
    <property type="entry name" value="FIBRONECTIN TYPE 3 AND ANKYRIN REPEAT DOMAINS PROTEIN 1"/>
    <property type="match status" value="1"/>
</dbReference>
<sequence>MTAVLLDQPDTNTGESVRDPVPTYSAIDSLDDLDSRAAELGFPLTRYPARAANTPFWDDTNRDRAKIVTAFHDAVEKKQHDAVAQFVARGIVSPDATRWDGPTPLQVATTMGDAKLVQLLVSLGAEVNALHTVPTYFECADADIWGRMPDDGTETSTNSNFPKRHWSYQLSGEEAPRTALMIAAARGNLAMTRLLLSLGADDAVTAPDGQIALRLAASNSHRDIVDLLPARRGGALLRWKANNARALKAIGKALRNCGLFIFGIPYYTALLAYHGTKDLIVKPLYRGAKYVWKERRGILASCARGLRAVPRRVYKMGVDGSRAAVCLVKQVPKLAGDTVDAVVWCAVKTWGILRAVPGVVVSVLRATPRAVGIVAKWAWETVKVLAAALGRVPAAIVSAAHTVAVAIGSAFKRVNLVAVGRALAAIPRAVLELPAVLWRAVVALGHAARHVLKALFGVAGEVVWAIGWVVNWLVFYLPKQILKIVGKILGTVGNAFHEILVFFDPKRIG</sequence>
<dbReference type="SUPFAM" id="SSF48403">
    <property type="entry name" value="Ankyrin repeat"/>
    <property type="match status" value="1"/>
</dbReference>
<dbReference type="InterPro" id="IPR036770">
    <property type="entry name" value="Ankyrin_rpt-contain_sf"/>
</dbReference>
<proteinExistence type="predicted"/>
<feature type="repeat" description="ANK" evidence="1">
    <location>
        <begin position="100"/>
        <end position="132"/>
    </location>
</feature>
<dbReference type="Pfam" id="PF12796">
    <property type="entry name" value="Ank_2"/>
    <property type="match status" value="1"/>
</dbReference>